<feature type="region of interest" description="Disordered" evidence="1">
    <location>
        <begin position="252"/>
        <end position="339"/>
    </location>
</feature>
<reference evidence="2" key="1">
    <citation type="journal article" date="2021" name="J Fungi (Basel)">
        <title>Virulence traits and population genomics of the black yeast Aureobasidium melanogenum.</title>
        <authorList>
            <person name="Cernosa A."/>
            <person name="Sun X."/>
            <person name="Gostincar C."/>
            <person name="Fang C."/>
            <person name="Gunde-Cimerman N."/>
            <person name="Song Z."/>
        </authorList>
    </citation>
    <scope>NUCLEOTIDE SEQUENCE</scope>
    <source>
        <strain evidence="2">EXF-8016</strain>
    </source>
</reference>
<dbReference type="SUPFAM" id="SSF51197">
    <property type="entry name" value="Clavaminate synthase-like"/>
    <property type="match status" value="1"/>
</dbReference>
<evidence type="ECO:0000313" key="2">
    <source>
        <dbReference type="EMBL" id="KAH0210526.1"/>
    </source>
</evidence>
<dbReference type="Gene3D" id="2.60.120.650">
    <property type="entry name" value="Cupin"/>
    <property type="match status" value="1"/>
</dbReference>
<protein>
    <recommendedName>
        <fullName evidence="4">JmjC domain-containing protein</fullName>
    </recommendedName>
</protein>
<name>A0A9P8G6F5_AURME</name>
<evidence type="ECO:0000256" key="1">
    <source>
        <dbReference type="SAM" id="MobiDB-lite"/>
    </source>
</evidence>
<sequence>MAVDFQLFVLGIRYWNNLRQVSKRYSWPEALSRLNYAFFMRHVEANDWQKVQSEGMAKSITGACWADVLLDKSRPIESTNLIDRFGLLFDQYGLLDSSRCPSTIEERHKLEPTAHVLPIVTESYTISAANVDATGMPSQDSPSPASVPISATSDNAVSASLATTLPGAQPAVQPVVQPLVQQVIQRADEANASPTIPAVGQAIAQINSNSARTCQSDQSPATTSAILQEEAEGNTPDSPQSRYIMRTRVAALPEPLQPSNSTSTPTRTTPASKKKRPPPTTGSPTPTSQKRTKLSRVTRPTPSPTVGSEDAPGEARLEPTTETDAFSELADPSTRQHHQTLVEEAEQFIRTARRDAHAWRASRAAAGENHNLESHPSNMIFKLMKTGDYDIATEWRSSSSSPAGSPMRQDDRLRGSADLLCLTIDEARDLVALRTLIEKPVIVRAGAPDFDTNWFLKQLEIHAGGPNGEIIIQGSTWEDPDEATLTMKVKEVIERVSTSMDEADPASFQPVNCLDLQTLPSYAYEPSFMTQPRFSLLDVVRVRLQQKSGIFVPIGKQTWSSTSRSTVSRPVDMEQAMHFQLLSSQYTVSKFHEDVLNCTWVKCLAGVKAWFSDLSDQRDDTSDVRDGNNQQAAVTYSSSVKLVILKPGDILYMPAGLTVRHAVITLEGPCVMVGGQKLDGCSLPEQLKCMESLMEDPARTNESVPCLQLPDVLDEIVSYIMDGPDPDMINADETRSRLRASLVEIRTRLSTKLGFQADDALAGAETMTLSSNIGNASMSHGEPSVILYQPLQDSSLWICDLHMY</sequence>
<dbReference type="EMBL" id="JAHFYH010000165">
    <property type="protein sequence ID" value="KAH0210526.1"/>
    <property type="molecule type" value="Genomic_DNA"/>
</dbReference>
<accession>A0A9P8G6F5</accession>
<gene>
    <name evidence="2" type="ORF">KCV03_g10012</name>
</gene>
<evidence type="ECO:0000313" key="3">
    <source>
        <dbReference type="Proteomes" id="UP000767238"/>
    </source>
</evidence>
<dbReference type="AlphaFoldDB" id="A0A9P8G6F5"/>
<proteinExistence type="predicted"/>
<organism evidence="2 3">
    <name type="scientific">Aureobasidium melanogenum</name>
    <name type="common">Aureobasidium pullulans var. melanogenum</name>
    <dbReference type="NCBI Taxonomy" id="46634"/>
    <lineage>
        <taxon>Eukaryota</taxon>
        <taxon>Fungi</taxon>
        <taxon>Dikarya</taxon>
        <taxon>Ascomycota</taxon>
        <taxon>Pezizomycotina</taxon>
        <taxon>Dothideomycetes</taxon>
        <taxon>Dothideomycetidae</taxon>
        <taxon>Dothideales</taxon>
        <taxon>Saccotheciaceae</taxon>
        <taxon>Aureobasidium</taxon>
    </lineage>
</organism>
<feature type="compositionally biased region" description="Polar residues" evidence="1">
    <location>
        <begin position="136"/>
        <end position="151"/>
    </location>
</feature>
<dbReference type="Proteomes" id="UP000767238">
    <property type="component" value="Unassembled WGS sequence"/>
</dbReference>
<evidence type="ECO:0008006" key="4">
    <source>
        <dbReference type="Google" id="ProtNLM"/>
    </source>
</evidence>
<feature type="non-terminal residue" evidence="2">
    <location>
        <position position="1"/>
    </location>
</feature>
<feature type="compositionally biased region" description="Low complexity" evidence="1">
    <location>
        <begin position="258"/>
        <end position="271"/>
    </location>
</feature>
<comment type="caution">
    <text evidence="2">The sequence shown here is derived from an EMBL/GenBank/DDBJ whole genome shotgun (WGS) entry which is preliminary data.</text>
</comment>
<reference evidence="2" key="2">
    <citation type="submission" date="2021-08" db="EMBL/GenBank/DDBJ databases">
        <authorList>
            <person name="Gostincar C."/>
            <person name="Sun X."/>
            <person name="Song Z."/>
            <person name="Gunde-Cimerman N."/>
        </authorList>
    </citation>
    <scope>NUCLEOTIDE SEQUENCE</scope>
    <source>
        <strain evidence="2">EXF-8016</strain>
    </source>
</reference>
<feature type="region of interest" description="Disordered" evidence="1">
    <location>
        <begin position="132"/>
        <end position="151"/>
    </location>
</feature>